<dbReference type="PANTHER" id="PTHR14119:SF3">
    <property type="entry name" value="ISOCHORISMATASE DOMAIN-CONTAINING PROTEIN 2"/>
    <property type="match status" value="1"/>
</dbReference>
<dbReference type="InterPro" id="IPR050993">
    <property type="entry name" value="Isochorismatase_domain"/>
</dbReference>
<dbReference type="InterPro" id="IPR036380">
    <property type="entry name" value="Isochorismatase-like_sf"/>
</dbReference>
<dbReference type="Gene3D" id="3.40.50.850">
    <property type="entry name" value="Isochorismatase-like"/>
    <property type="match status" value="1"/>
</dbReference>
<dbReference type="SUPFAM" id="SSF52499">
    <property type="entry name" value="Isochorismatase-like hydrolases"/>
    <property type="match status" value="1"/>
</dbReference>
<sequence length="244" mass="26432">MAPPKLDPASTVFFLCDVQTKFKPAIYGYEHVVATARKMIRLAKLMNIPVICTTQNSKVMSAKPSKLPLSLYRKALGPTDPAIEADTLGPLLLGTFDKTLFSMMTPEVKAVLDARPGLESIVIFGIESHICVQQTVLAILYDGRYTPHVIADGVSSCNSFEINIALDRLRTEGARIGTSESVAFQLMRDASLPTFKAFSRFVKEEKEGTKVNGEALLQHIPASRSPNASSPSEIGSGGVVVAKY</sequence>
<dbReference type="Pfam" id="PF00857">
    <property type="entry name" value="Isochorismatase"/>
    <property type="match status" value="1"/>
</dbReference>
<protein>
    <recommendedName>
        <fullName evidence="2">Isochorismatase-like domain-containing protein</fullName>
    </recommendedName>
</protein>
<dbReference type="OMA" id="HVCVFQT"/>
<dbReference type="InterPro" id="IPR000868">
    <property type="entry name" value="Isochorismatase-like_dom"/>
</dbReference>
<dbReference type="AlphaFoldDB" id="A0A0D2P7L2"/>
<proteinExistence type="inferred from homology"/>
<name>A0A0D2P7L2_HYPSF</name>
<keyword evidence="4" id="KW-1185">Reference proteome</keyword>
<dbReference type="EMBL" id="KN817536">
    <property type="protein sequence ID" value="KJA24626.1"/>
    <property type="molecule type" value="Genomic_DNA"/>
</dbReference>
<evidence type="ECO:0000313" key="4">
    <source>
        <dbReference type="Proteomes" id="UP000054270"/>
    </source>
</evidence>
<gene>
    <name evidence="3" type="ORF">HYPSUDRAFT_1075144</name>
</gene>
<comment type="similarity">
    <text evidence="1">Belongs to the isochorismatase family.</text>
</comment>
<evidence type="ECO:0000259" key="2">
    <source>
        <dbReference type="Pfam" id="PF00857"/>
    </source>
</evidence>
<reference evidence="4" key="1">
    <citation type="submission" date="2014-04" db="EMBL/GenBank/DDBJ databases">
        <title>Evolutionary Origins and Diversification of the Mycorrhizal Mutualists.</title>
        <authorList>
            <consortium name="DOE Joint Genome Institute"/>
            <consortium name="Mycorrhizal Genomics Consortium"/>
            <person name="Kohler A."/>
            <person name="Kuo A."/>
            <person name="Nagy L.G."/>
            <person name="Floudas D."/>
            <person name="Copeland A."/>
            <person name="Barry K.W."/>
            <person name="Cichocki N."/>
            <person name="Veneault-Fourrey C."/>
            <person name="LaButti K."/>
            <person name="Lindquist E.A."/>
            <person name="Lipzen A."/>
            <person name="Lundell T."/>
            <person name="Morin E."/>
            <person name="Murat C."/>
            <person name="Riley R."/>
            <person name="Ohm R."/>
            <person name="Sun H."/>
            <person name="Tunlid A."/>
            <person name="Henrissat B."/>
            <person name="Grigoriev I.V."/>
            <person name="Hibbett D.S."/>
            <person name="Martin F."/>
        </authorList>
    </citation>
    <scope>NUCLEOTIDE SEQUENCE [LARGE SCALE GENOMIC DNA]</scope>
    <source>
        <strain evidence="4">FD-334 SS-4</strain>
    </source>
</reference>
<dbReference type="STRING" id="945553.A0A0D2P7L2"/>
<evidence type="ECO:0000256" key="1">
    <source>
        <dbReference type="ARBA" id="ARBA00006336"/>
    </source>
</evidence>
<organism evidence="3 4">
    <name type="scientific">Hypholoma sublateritium (strain FD-334 SS-4)</name>
    <dbReference type="NCBI Taxonomy" id="945553"/>
    <lineage>
        <taxon>Eukaryota</taxon>
        <taxon>Fungi</taxon>
        <taxon>Dikarya</taxon>
        <taxon>Basidiomycota</taxon>
        <taxon>Agaricomycotina</taxon>
        <taxon>Agaricomycetes</taxon>
        <taxon>Agaricomycetidae</taxon>
        <taxon>Agaricales</taxon>
        <taxon>Agaricineae</taxon>
        <taxon>Strophariaceae</taxon>
        <taxon>Hypholoma</taxon>
    </lineage>
</organism>
<feature type="domain" description="Isochorismatase-like" evidence="2">
    <location>
        <begin position="11"/>
        <end position="180"/>
    </location>
</feature>
<dbReference type="Proteomes" id="UP000054270">
    <property type="component" value="Unassembled WGS sequence"/>
</dbReference>
<dbReference type="PANTHER" id="PTHR14119">
    <property type="entry name" value="HYDROLASE"/>
    <property type="match status" value="1"/>
</dbReference>
<dbReference type="OrthoDB" id="269496at2759"/>
<evidence type="ECO:0000313" key="3">
    <source>
        <dbReference type="EMBL" id="KJA24626.1"/>
    </source>
</evidence>
<accession>A0A0D2P7L2</accession>